<reference evidence="1" key="2">
    <citation type="submission" date="2014-03" db="EMBL/GenBank/DDBJ databases">
        <title>Candidatus Competibacter-lineage genomes retrieved from metagenomes reveal functional metabolic diversity.</title>
        <authorList>
            <person name="McIlroy S.J."/>
            <person name="Albertsen M."/>
            <person name="Andresen E.K."/>
            <person name="Saunders A.M."/>
            <person name="Kristiansen R."/>
            <person name="Stokholm-Bjerregaard M."/>
            <person name="Nielsen K.L."/>
            <person name="Nielsen P.H."/>
        </authorList>
    </citation>
    <scope>NUCLEOTIDE SEQUENCE</scope>
    <source>
        <strain evidence="1">Run_A_D11</strain>
    </source>
</reference>
<evidence type="ECO:0000313" key="1">
    <source>
        <dbReference type="EMBL" id="CDI00788.1"/>
    </source>
</evidence>
<protein>
    <submittedName>
        <fullName evidence="1">Uncharacterized protein</fullName>
    </submittedName>
</protein>
<reference evidence="1" key="1">
    <citation type="submission" date="2013-07" db="EMBL/GenBank/DDBJ databases">
        <authorList>
            <person name="McIlroy S."/>
        </authorList>
    </citation>
    <scope>NUCLEOTIDE SEQUENCE [LARGE SCALE GENOMIC DNA]</scope>
    <source>
        <strain evidence="1">Run_A_D11</strain>
    </source>
</reference>
<name>W6MAK2_9GAMM</name>
<sequence>MKPWINEDIFKSWTQAQKRLWNSLCSAVPFQPPAGVEAWRETYLKNLDVWEAAVRRTLSQEASWVQRWVEQVAQEKGAPELMTAWVRQMEEVLQRWVQTQNQWWDEYFMVLRRGSRFMDPDQAGVGSISVAPPRAEIEPDKAIKPVAVKAAAAVAPAENKPIPPVAPAEPRPVRPVAPADILTETPSASVSAELEPDDLKLISGVGPALEKKLHAQGINTFRQLANLAEADIDQLEAAIKATGRIRRDDWIGQAKAQHGQKYQEQV</sequence>
<dbReference type="AlphaFoldDB" id="W6MAK2"/>
<dbReference type="OrthoDB" id="154365at2"/>
<evidence type="ECO:0000313" key="2">
    <source>
        <dbReference type="Proteomes" id="UP000035760"/>
    </source>
</evidence>
<proteinExistence type="predicted"/>
<dbReference type="RefSeq" id="WP_048669849.1">
    <property type="nucleotide sequence ID" value="NZ_CBTJ020000001.1"/>
</dbReference>
<organism evidence="1 2">
    <name type="scientific">Candidatus Competibacter denitrificans Run_A_D11</name>
    <dbReference type="NCBI Taxonomy" id="1400863"/>
    <lineage>
        <taxon>Bacteria</taxon>
        <taxon>Pseudomonadati</taxon>
        <taxon>Pseudomonadota</taxon>
        <taxon>Gammaproteobacteria</taxon>
        <taxon>Candidatus Competibacteraceae</taxon>
        <taxon>Candidatus Competibacter</taxon>
    </lineage>
</organism>
<gene>
    <name evidence="1" type="ORF">BN873_10044</name>
</gene>
<dbReference type="STRING" id="1400863.BN873_10044"/>
<keyword evidence="2" id="KW-1185">Reference proteome</keyword>
<accession>W6MAK2</accession>
<dbReference type="Proteomes" id="UP000035760">
    <property type="component" value="Unassembled WGS sequence"/>
</dbReference>
<dbReference type="Gene3D" id="1.10.150.20">
    <property type="entry name" value="5' to 3' exonuclease, C-terminal subdomain"/>
    <property type="match status" value="1"/>
</dbReference>
<dbReference type="Pfam" id="PF14520">
    <property type="entry name" value="HHH_5"/>
    <property type="match status" value="1"/>
</dbReference>
<dbReference type="EMBL" id="CBTJ020000001">
    <property type="protein sequence ID" value="CDI00788.1"/>
    <property type="molecule type" value="Genomic_DNA"/>
</dbReference>
<comment type="caution">
    <text evidence="1">The sequence shown here is derived from an EMBL/GenBank/DDBJ whole genome shotgun (WGS) entry which is preliminary data.</text>
</comment>